<feature type="binding site" evidence="9">
    <location>
        <position position="185"/>
    </location>
    <ligand>
        <name>substrate</name>
    </ligand>
</feature>
<dbReference type="PIRSF" id="PIRSF000114">
    <property type="entry name" value="Glycerol-3-P_dh"/>
    <property type="match status" value="1"/>
</dbReference>
<dbReference type="InterPro" id="IPR006109">
    <property type="entry name" value="G3P_DH_NAD-dep_C"/>
</dbReference>
<feature type="domain" description="Glycerol-3-phosphate dehydrogenase NAD-dependent N-terminal" evidence="13">
    <location>
        <begin position="70"/>
        <end position="236"/>
    </location>
</feature>
<dbReference type="OrthoDB" id="10263760at2759"/>
<feature type="binding site" evidence="10">
    <location>
        <position position="162"/>
    </location>
    <ligand>
        <name>NAD(+)</name>
        <dbReference type="ChEBI" id="CHEBI:57540"/>
    </ligand>
</feature>
<dbReference type="GO" id="GO:0042803">
    <property type="term" value="F:protein homodimerization activity"/>
    <property type="evidence" value="ECO:0007669"/>
    <property type="project" value="InterPro"/>
</dbReference>
<name>A0A0L0H6A1_SPIPD</name>
<evidence type="ECO:0000256" key="2">
    <source>
        <dbReference type="ARBA" id="ARBA00005192"/>
    </source>
</evidence>
<proteinExistence type="inferred from homology"/>
<evidence type="ECO:0000259" key="14">
    <source>
        <dbReference type="Pfam" id="PF07479"/>
    </source>
</evidence>
<dbReference type="RefSeq" id="XP_016604476.1">
    <property type="nucleotide sequence ID" value="XM_016756181.1"/>
</dbReference>
<dbReference type="InterPro" id="IPR008927">
    <property type="entry name" value="6-PGluconate_DH-like_C_sf"/>
</dbReference>
<dbReference type="InParanoid" id="A0A0L0H6A1"/>
<sequence>MSVITRSVNNRQPFFTFFSALASPITHWQIHRCTLHSAPVYTRSRFPLKLTLSRSTYTLTVTMPGTPKEKVCLIGSGNWGSAIAKIVGRNVLQNHEYDNEVRMWVYEEIVQGQRLTELINTRHENVKYLPDVKLPENIVAVPDLLQSVEGATLLVFVIPHQFVKGVCEQLKGKIHHNARAISLIKGVDISKGGLHLISDLIKENLDIDVSVLMGANIASEVAMENFCESTIGCTDRLNGEAFWKIFHTPYFRVAIVDDVAGVELCGALKNVVAIGAGFIDGLKMGENSKAAIIRIGLMEMKKFAKTFYSGVKDETFFESCGVADVITTCFGGRNRRVAEARVRTGKSFETLEKEMLNGQKLQGTLTAKEVNEILRTKNMVEQFPFFTAVYRICYEGLPPKSLVEVI</sequence>
<dbReference type="InterPro" id="IPR013328">
    <property type="entry name" value="6PGD_dom2"/>
</dbReference>
<feature type="binding site" evidence="9">
    <location>
        <begin position="333"/>
        <end position="334"/>
    </location>
    <ligand>
        <name>substrate</name>
    </ligand>
</feature>
<evidence type="ECO:0000256" key="3">
    <source>
        <dbReference type="ARBA" id="ARBA00011009"/>
    </source>
</evidence>
<feature type="binding site" evidence="10">
    <location>
        <begin position="75"/>
        <end position="80"/>
    </location>
    <ligand>
        <name>NAD(+)</name>
        <dbReference type="ChEBI" id="CHEBI:57540"/>
    </ligand>
</feature>
<dbReference type="PANTHER" id="PTHR11728">
    <property type="entry name" value="GLYCEROL-3-PHOSPHATE DEHYDROGENASE"/>
    <property type="match status" value="1"/>
</dbReference>
<dbReference type="PANTHER" id="PTHR11728:SF8">
    <property type="entry name" value="GLYCEROL-3-PHOSPHATE DEHYDROGENASE [NAD(+)]-RELATED"/>
    <property type="match status" value="1"/>
</dbReference>
<dbReference type="GO" id="GO:0005634">
    <property type="term" value="C:nucleus"/>
    <property type="evidence" value="ECO:0007669"/>
    <property type="project" value="TreeGrafter"/>
</dbReference>
<dbReference type="EC" id="1.1.1.8" evidence="12"/>
<reference evidence="15 16" key="1">
    <citation type="submission" date="2009-08" db="EMBL/GenBank/DDBJ databases">
        <title>The Genome Sequence of Spizellomyces punctatus strain DAOM BR117.</title>
        <authorList>
            <consortium name="The Broad Institute Genome Sequencing Platform"/>
            <person name="Russ C."/>
            <person name="Cuomo C."/>
            <person name="Shea T."/>
            <person name="Young S.K."/>
            <person name="Zeng Q."/>
            <person name="Koehrsen M."/>
            <person name="Haas B."/>
            <person name="Borodovsky M."/>
            <person name="Guigo R."/>
            <person name="Alvarado L."/>
            <person name="Berlin A."/>
            <person name="Bochicchio J."/>
            <person name="Borenstein D."/>
            <person name="Chapman S."/>
            <person name="Chen Z."/>
            <person name="Engels R."/>
            <person name="Freedman E."/>
            <person name="Gellesch M."/>
            <person name="Goldberg J."/>
            <person name="Griggs A."/>
            <person name="Gujja S."/>
            <person name="Heiman D."/>
            <person name="Hepburn T."/>
            <person name="Howarth C."/>
            <person name="Jen D."/>
            <person name="Larson L."/>
            <person name="Lewis B."/>
            <person name="Mehta T."/>
            <person name="Park D."/>
            <person name="Pearson M."/>
            <person name="Roberts A."/>
            <person name="Saif S."/>
            <person name="Shenoy N."/>
            <person name="Sisk P."/>
            <person name="Stolte C."/>
            <person name="Sykes S."/>
            <person name="Thomson T."/>
            <person name="Walk T."/>
            <person name="White J."/>
            <person name="Yandava C."/>
            <person name="Burger G."/>
            <person name="Gray M.W."/>
            <person name="Holland P.W.H."/>
            <person name="King N."/>
            <person name="Lang F.B.F."/>
            <person name="Roger A.J."/>
            <person name="Ruiz-Trillo I."/>
            <person name="Lander E."/>
            <person name="Nusbaum C."/>
        </authorList>
    </citation>
    <scope>NUCLEOTIDE SEQUENCE [LARGE SCALE GENOMIC DNA]</scope>
    <source>
        <strain evidence="15 16">DAOM BR117</strain>
    </source>
</reference>
<feature type="domain" description="Glycerol-3-phosphate dehydrogenase NAD-dependent C-terminal" evidence="14">
    <location>
        <begin position="258"/>
        <end position="404"/>
    </location>
</feature>
<dbReference type="InterPro" id="IPR011128">
    <property type="entry name" value="G3P_DH_NAD-dep_N"/>
</dbReference>
<dbReference type="Gene3D" id="3.40.50.720">
    <property type="entry name" value="NAD(P)-binding Rossmann-like Domain"/>
    <property type="match status" value="1"/>
</dbReference>
<dbReference type="SUPFAM" id="SSF51735">
    <property type="entry name" value="NAD(P)-binding Rossmann-fold domains"/>
    <property type="match status" value="1"/>
</dbReference>
<protein>
    <recommendedName>
        <fullName evidence="12">Glycerol-3-phosphate dehydrogenase [NAD(+)]</fullName>
        <ecNumber evidence="12">1.1.1.8</ecNumber>
    </recommendedName>
</protein>
<dbReference type="VEuPathDB" id="FungiDB:SPPG_08029"/>
<evidence type="ECO:0000259" key="13">
    <source>
        <dbReference type="Pfam" id="PF01210"/>
    </source>
</evidence>
<dbReference type="AlphaFoldDB" id="A0A0L0H6A1"/>
<comment type="pathway">
    <text evidence="2">Phospholipid metabolism; alpha-glycerophosphate cycle.</text>
</comment>
<dbReference type="GO" id="GO:0051287">
    <property type="term" value="F:NAD binding"/>
    <property type="evidence" value="ECO:0007669"/>
    <property type="project" value="UniProtKB-UniRule"/>
</dbReference>
<gene>
    <name evidence="15" type="ORF">SPPG_08029</name>
</gene>
<keyword evidence="16" id="KW-1185">Reference proteome</keyword>
<dbReference type="Pfam" id="PF07479">
    <property type="entry name" value="NAD_Gly3P_dh_C"/>
    <property type="match status" value="1"/>
</dbReference>
<dbReference type="InterPro" id="IPR006168">
    <property type="entry name" value="G3P_DH_NAD-dep"/>
</dbReference>
<feature type="active site" description="Proton acceptor" evidence="8">
    <location>
        <position position="269"/>
    </location>
</feature>
<organism evidence="15 16">
    <name type="scientific">Spizellomyces punctatus (strain DAOM BR117)</name>
    <dbReference type="NCBI Taxonomy" id="645134"/>
    <lineage>
        <taxon>Eukaryota</taxon>
        <taxon>Fungi</taxon>
        <taxon>Fungi incertae sedis</taxon>
        <taxon>Chytridiomycota</taxon>
        <taxon>Chytridiomycota incertae sedis</taxon>
        <taxon>Chytridiomycetes</taxon>
        <taxon>Spizellomycetales</taxon>
        <taxon>Spizellomycetaceae</taxon>
        <taxon>Spizellomyces</taxon>
    </lineage>
</organism>
<dbReference type="InterPro" id="IPR036291">
    <property type="entry name" value="NAD(P)-bd_dom_sf"/>
</dbReference>
<dbReference type="OMA" id="NRMFGNM"/>
<dbReference type="SUPFAM" id="SSF48179">
    <property type="entry name" value="6-phosphogluconate dehydrogenase C-terminal domain-like"/>
    <property type="match status" value="1"/>
</dbReference>
<keyword evidence="4" id="KW-0963">Cytoplasm</keyword>
<dbReference type="Pfam" id="PF01210">
    <property type="entry name" value="NAD_Gly3P_dh_N"/>
    <property type="match status" value="1"/>
</dbReference>
<dbReference type="GO" id="GO:0141152">
    <property type="term" value="F:glycerol-3-phosphate dehydrogenase (NAD+) activity"/>
    <property type="evidence" value="ECO:0007669"/>
    <property type="project" value="UniProtKB-UniRule"/>
</dbReference>
<evidence type="ECO:0000256" key="8">
    <source>
        <dbReference type="PIRSR" id="PIRSR000114-1"/>
    </source>
</evidence>
<dbReference type="EMBL" id="KQ257468">
    <property type="protein sequence ID" value="KNC96436.1"/>
    <property type="molecule type" value="Genomic_DNA"/>
</dbReference>
<comment type="subcellular location">
    <subcellularLocation>
        <location evidence="1">Cytoplasm</location>
    </subcellularLocation>
</comment>
<evidence type="ECO:0000256" key="7">
    <source>
        <dbReference type="ARBA" id="ARBA00048683"/>
    </source>
</evidence>
<evidence type="ECO:0000256" key="11">
    <source>
        <dbReference type="RuleBase" id="RU000437"/>
    </source>
</evidence>
<dbReference type="GO" id="GO:0046168">
    <property type="term" value="P:glycerol-3-phosphate catabolic process"/>
    <property type="evidence" value="ECO:0007669"/>
    <property type="project" value="UniProtKB-UniRule"/>
</dbReference>
<evidence type="ECO:0000256" key="9">
    <source>
        <dbReference type="PIRSR" id="PIRSR000114-2"/>
    </source>
</evidence>
<feature type="binding site" evidence="10">
    <location>
        <position position="362"/>
    </location>
    <ligand>
        <name>NAD(+)</name>
        <dbReference type="ChEBI" id="CHEBI:57540"/>
    </ligand>
</feature>
<dbReference type="InterPro" id="IPR017751">
    <property type="entry name" value="G3P_DH_NAD-dep_euk"/>
</dbReference>
<dbReference type="FunFam" id="3.40.50.720:FF:000088">
    <property type="entry name" value="Glycerol-3-phosphate dehydrogenase [NAD(+)]"/>
    <property type="match status" value="1"/>
</dbReference>
<evidence type="ECO:0000256" key="12">
    <source>
        <dbReference type="RuleBase" id="RU361243"/>
    </source>
</evidence>
<dbReference type="FunFam" id="1.10.1040.10:FF:000004">
    <property type="entry name" value="Glycerol-3-phosphate dehydrogenase [NAD(+)]"/>
    <property type="match status" value="1"/>
</dbReference>
<dbReference type="GeneID" id="27691208"/>
<dbReference type="GO" id="GO:0005829">
    <property type="term" value="C:cytosol"/>
    <property type="evidence" value="ECO:0007669"/>
    <property type="project" value="TreeGrafter"/>
</dbReference>
<dbReference type="GO" id="GO:0005975">
    <property type="term" value="P:carbohydrate metabolic process"/>
    <property type="evidence" value="ECO:0007669"/>
    <property type="project" value="InterPro"/>
</dbReference>
<comment type="similarity">
    <text evidence="3 11">Belongs to the NAD-dependent glycerol-3-phosphate dehydrogenase family.</text>
</comment>
<dbReference type="Proteomes" id="UP000053201">
    <property type="component" value="Unassembled WGS sequence"/>
</dbReference>
<dbReference type="eggNOG" id="KOG2711">
    <property type="taxonomic scope" value="Eukaryota"/>
</dbReference>
<evidence type="ECO:0000256" key="5">
    <source>
        <dbReference type="ARBA" id="ARBA00023002"/>
    </source>
</evidence>
<evidence type="ECO:0000256" key="4">
    <source>
        <dbReference type="ARBA" id="ARBA00022490"/>
    </source>
</evidence>
<dbReference type="STRING" id="645134.A0A0L0H6A1"/>
<evidence type="ECO:0000313" key="15">
    <source>
        <dbReference type="EMBL" id="KNC96436.1"/>
    </source>
</evidence>
<evidence type="ECO:0000256" key="10">
    <source>
        <dbReference type="PIRSR" id="PIRSR000114-3"/>
    </source>
</evidence>
<accession>A0A0L0H6A1</accession>
<dbReference type="PROSITE" id="PS00957">
    <property type="entry name" value="NAD_G3PDH"/>
    <property type="match status" value="1"/>
</dbReference>
<evidence type="ECO:0000256" key="1">
    <source>
        <dbReference type="ARBA" id="ARBA00004496"/>
    </source>
</evidence>
<evidence type="ECO:0000256" key="6">
    <source>
        <dbReference type="ARBA" id="ARBA00023027"/>
    </source>
</evidence>
<evidence type="ECO:0000313" key="16">
    <source>
        <dbReference type="Proteomes" id="UP000053201"/>
    </source>
</evidence>
<dbReference type="FunCoup" id="A0A0L0H6A1">
    <property type="interactions" value="284"/>
</dbReference>
<dbReference type="Gene3D" id="1.10.1040.10">
    <property type="entry name" value="N-(1-d-carboxylethyl)-l-norvaline Dehydrogenase, domain 2"/>
    <property type="match status" value="1"/>
</dbReference>
<keyword evidence="6 10" id="KW-0520">NAD</keyword>
<feature type="binding site" evidence="10">
    <location>
        <position position="360"/>
    </location>
    <ligand>
        <name>NAD(+)</name>
        <dbReference type="ChEBI" id="CHEBI:57540"/>
    </ligand>
</feature>
<feature type="binding site" evidence="10">
    <location>
        <position position="218"/>
    </location>
    <ligand>
        <name>NAD(+)</name>
        <dbReference type="ChEBI" id="CHEBI:57540"/>
    </ligand>
</feature>
<dbReference type="NCBIfam" id="TIGR03376">
    <property type="entry name" value="glycerol3P_DH"/>
    <property type="match status" value="1"/>
</dbReference>
<dbReference type="PRINTS" id="PR00077">
    <property type="entry name" value="GPDHDRGNASE"/>
</dbReference>
<feature type="binding site" evidence="10">
    <location>
        <position position="333"/>
    </location>
    <ligand>
        <name>NAD(+)</name>
        <dbReference type="ChEBI" id="CHEBI:57540"/>
    </ligand>
</feature>
<keyword evidence="5 11" id="KW-0560">Oxidoreductase</keyword>
<comment type="catalytic activity">
    <reaction evidence="7 12">
        <text>sn-glycerol 3-phosphate + NAD(+) = dihydroxyacetone phosphate + NADH + H(+)</text>
        <dbReference type="Rhea" id="RHEA:11092"/>
        <dbReference type="ChEBI" id="CHEBI:15378"/>
        <dbReference type="ChEBI" id="CHEBI:57540"/>
        <dbReference type="ChEBI" id="CHEBI:57597"/>
        <dbReference type="ChEBI" id="CHEBI:57642"/>
        <dbReference type="ChEBI" id="CHEBI:57945"/>
        <dbReference type="EC" id="1.1.1.8"/>
    </reaction>
</comment>